<organism evidence="1 2">
    <name type="scientific">Arthrobacter caoxuetaonis</name>
    <dbReference type="NCBI Taxonomy" id="2886935"/>
    <lineage>
        <taxon>Bacteria</taxon>
        <taxon>Bacillati</taxon>
        <taxon>Actinomycetota</taxon>
        <taxon>Actinomycetes</taxon>
        <taxon>Micrococcales</taxon>
        <taxon>Micrococcaceae</taxon>
        <taxon>Arthrobacter</taxon>
    </lineage>
</organism>
<comment type="caution">
    <text evidence="1">The sequence shown here is derived from an EMBL/GenBank/DDBJ whole genome shotgun (WGS) entry which is preliminary data.</text>
</comment>
<protein>
    <submittedName>
        <fullName evidence="1">Uncharacterized protein</fullName>
    </submittedName>
</protein>
<dbReference type="RefSeq" id="WP_227897358.1">
    <property type="nucleotide sequence ID" value="NZ_CP099467.1"/>
</dbReference>
<proteinExistence type="predicted"/>
<evidence type="ECO:0000313" key="1">
    <source>
        <dbReference type="EMBL" id="MCC3299371.1"/>
    </source>
</evidence>
<reference evidence="1" key="1">
    <citation type="submission" date="2021-10" db="EMBL/GenBank/DDBJ databases">
        <title>Novel species in genus Arthrobacter.</title>
        <authorList>
            <person name="Liu Y."/>
        </authorList>
    </citation>
    <scope>NUCLEOTIDE SEQUENCE</scope>
    <source>
        <strain evidence="1">Zg-Y453</strain>
    </source>
</reference>
<dbReference type="AlphaFoldDB" id="A0A9X1MGW0"/>
<evidence type="ECO:0000313" key="2">
    <source>
        <dbReference type="Proteomes" id="UP001139158"/>
    </source>
</evidence>
<gene>
    <name evidence="1" type="ORF">LJ757_16385</name>
</gene>
<dbReference type="Proteomes" id="UP001139158">
    <property type="component" value="Unassembled WGS sequence"/>
</dbReference>
<accession>A0A9X1MGW0</accession>
<name>A0A9X1MGW0_9MICC</name>
<sequence length="73" mass="7633">MGAPVTGPIHLAALGHGATVRFNGRFGPGLALRNEDGTWSATGMSTPLCSEELWGIADNLTVLSTGRVLERRA</sequence>
<keyword evidence="2" id="KW-1185">Reference proteome</keyword>
<dbReference type="EMBL" id="JAJFZV010000018">
    <property type="protein sequence ID" value="MCC3299371.1"/>
    <property type="molecule type" value="Genomic_DNA"/>
</dbReference>